<sequence length="286" mass="31145">MEELLARAAALAGSRALHPVPLETREKEFMSVADSVSRVTLYRVSPPLWLVRSALRARGLLYLVFWGVSPRALLAIARSATLTFFALDALGERPLVPLVVGVNGDVGGVAPAAAQWLTEDIDGLNGFWISSYRASRLARLLGSRLDVEKRDSVTLSCSEPDACRVCSIVAGEVYNLESIVVGRRVYTGESLRDFLEHGTASHGKGTSKNGRTTGNVVKCDVLDGYIWLKSDNEECLIFTLLSTLLAGHPPDSLGEFVSKTGLDWCTGFASIGFKRLYDLIVDWKIV</sequence>
<dbReference type="AlphaFoldDB" id="G0ECS2"/>
<dbReference type="HOGENOM" id="CLU_971878_0_0_2"/>
<gene>
    <name evidence="1" type="ordered locus">Pyrfu_1788</name>
</gene>
<evidence type="ECO:0000313" key="1">
    <source>
        <dbReference type="EMBL" id="AEM39642.1"/>
    </source>
</evidence>
<dbReference type="Proteomes" id="UP000001037">
    <property type="component" value="Chromosome"/>
</dbReference>
<protein>
    <submittedName>
        <fullName evidence="1">Uncharacterized protein</fullName>
    </submittedName>
</protein>
<keyword evidence="2" id="KW-1185">Reference proteome</keyword>
<accession>G0ECS2</accession>
<dbReference type="RefSeq" id="WP_014027319.1">
    <property type="nucleotide sequence ID" value="NC_015931.1"/>
</dbReference>
<evidence type="ECO:0000313" key="2">
    <source>
        <dbReference type="Proteomes" id="UP000001037"/>
    </source>
</evidence>
<organism evidence="1 2">
    <name type="scientific">Pyrolobus fumarii (strain DSM 11204 / 1A)</name>
    <dbReference type="NCBI Taxonomy" id="694429"/>
    <lineage>
        <taxon>Archaea</taxon>
        <taxon>Thermoproteota</taxon>
        <taxon>Thermoprotei</taxon>
        <taxon>Desulfurococcales</taxon>
        <taxon>Pyrodictiaceae</taxon>
        <taxon>Pyrolobus</taxon>
    </lineage>
</organism>
<name>G0ECS2_PYRF1</name>
<dbReference type="InParanoid" id="G0ECS2"/>
<reference evidence="1 2" key="1">
    <citation type="journal article" date="2011" name="Stand. Genomic Sci.">
        <title>Complete genome sequence of the hyperthermophilic chemolithoautotroph Pyrolobus fumarii type strain (1A).</title>
        <authorList>
            <person name="Anderson I."/>
            <person name="Goker M."/>
            <person name="Nolan M."/>
            <person name="Lucas S."/>
            <person name="Hammon N."/>
            <person name="Deshpande S."/>
            <person name="Cheng J.F."/>
            <person name="Tapia R."/>
            <person name="Han C."/>
            <person name="Goodwin L."/>
            <person name="Pitluck S."/>
            <person name="Huntemann M."/>
            <person name="Liolios K."/>
            <person name="Ivanova N."/>
            <person name="Pagani I."/>
            <person name="Mavromatis K."/>
            <person name="Ovchinikova G."/>
            <person name="Pati A."/>
            <person name="Chen A."/>
            <person name="Palaniappan K."/>
            <person name="Land M."/>
            <person name="Hauser L."/>
            <person name="Brambilla E.M."/>
            <person name="Huber H."/>
            <person name="Yasawong M."/>
            <person name="Rohde M."/>
            <person name="Spring S."/>
            <person name="Abt B."/>
            <person name="Sikorski J."/>
            <person name="Wirth R."/>
            <person name="Detter J.C."/>
            <person name="Woyke T."/>
            <person name="Bristow J."/>
            <person name="Eisen J.A."/>
            <person name="Markowitz V."/>
            <person name="Hugenholtz P."/>
            <person name="Kyrpides N.C."/>
            <person name="Klenk H.P."/>
            <person name="Lapidus A."/>
        </authorList>
    </citation>
    <scope>NUCLEOTIDE SEQUENCE [LARGE SCALE GENOMIC DNA]</scope>
    <source>
        <strain evidence="2">DSM 11204 / 1A</strain>
    </source>
</reference>
<dbReference type="KEGG" id="pfm:Pyrfu_1788"/>
<dbReference type="GeneID" id="11138977"/>
<proteinExistence type="predicted"/>
<dbReference type="EMBL" id="CP002838">
    <property type="protein sequence ID" value="AEM39642.1"/>
    <property type="molecule type" value="Genomic_DNA"/>
</dbReference>